<dbReference type="OrthoDB" id="10050074at2759"/>
<sequence>MCIRPVMTCACPFFVHATPTALNDLQVIQNNLSRRGTDAQWYVKNLVLHRNLYLPTKLKYMKDESERFFSTAVNHSDPLISSAASYEAPPTNLQITLLEGHEMFLQTRQMTSLLNLPGDVPKAKSPLSTRDREQNANGNSMYLNAITSGAGVGRHVIGAIAASDTLLCRYFPLFGREAGAGGRRPGHAGARRARRARLTAAYLLYRRSDSM</sequence>
<accession>A0A4C1W455</accession>
<gene>
    <name evidence="1" type="ORF">EVAR_84445_1</name>
</gene>
<dbReference type="Proteomes" id="UP000299102">
    <property type="component" value="Unassembled WGS sequence"/>
</dbReference>
<evidence type="ECO:0000313" key="1">
    <source>
        <dbReference type="EMBL" id="GBP44954.1"/>
    </source>
</evidence>
<comment type="caution">
    <text evidence="1">The sequence shown here is derived from an EMBL/GenBank/DDBJ whole genome shotgun (WGS) entry which is preliminary data.</text>
</comment>
<keyword evidence="2" id="KW-1185">Reference proteome</keyword>
<reference evidence="1 2" key="1">
    <citation type="journal article" date="2019" name="Commun. Biol.">
        <title>The bagworm genome reveals a unique fibroin gene that provides high tensile strength.</title>
        <authorList>
            <person name="Kono N."/>
            <person name="Nakamura H."/>
            <person name="Ohtoshi R."/>
            <person name="Tomita M."/>
            <person name="Numata K."/>
            <person name="Arakawa K."/>
        </authorList>
    </citation>
    <scope>NUCLEOTIDE SEQUENCE [LARGE SCALE GENOMIC DNA]</scope>
</reference>
<proteinExistence type="predicted"/>
<evidence type="ECO:0000313" key="2">
    <source>
        <dbReference type="Proteomes" id="UP000299102"/>
    </source>
</evidence>
<organism evidence="1 2">
    <name type="scientific">Eumeta variegata</name>
    <name type="common">Bagworm moth</name>
    <name type="synonym">Eumeta japonica</name>
    <dbReference type="NCBI Taxonomy" id="151549"/>
    <lineage>
        <taxon>Eukaryota</taxon>
        <taxon>Metazoa</taxon>
        <taxon>Ecdysozoa</taxon>
        <taxon>Arthropoda</taxon>
        <taxon>Hexapoda</taxon>
        <taxon>Insecta</taxon>
        <taxon>Pterygota</taxon>
        <taxon>Neoptera</taxon>
        <taxon>Endopterygota</taxon>
        <taxon>Lepidoptera</taxon>
        <taxon>Glossata</taxon>
        <taxon>Ditrysia</taxon>
        <taxon>Tineoidea</taxon>
        <taxon>Psychidae</taxon>
        <taxon>Oiketicinae</taxon>
        <taxon>Eumeta</taxon>
    </lineage>
</organism>
<name>A0A4C1W455_EUMVA</name>
<protein>
    <submittedName>
        <fullName evidence="1">Uncharacterized protein</fullName>
    </submittedName>
</protein>
<dbReference type="EMBL" id="BGZK01000461">
    <property type="protein sequence ID" value="GBP44954.1"/>
    <property type="molecule type" value="Genomic_DNA"/>
</dbReference>
<dbReference type="AlphaFoldDB" id="A0A4C1W455"/>